<gene>
    <name evidence="2" type="ORF">PYS65_23650</name>
</gene>
<name>A0ABY8K7P0_9ACTN</name>
<dbReference type="RefSeq" id="WP_279335944.1">
    <property type="nucleotide sequence ID" value="NZ_CP121682.1"/>
</dbReference>
<dbReference type="EMBL" id="CP121682">
    <property type="protein sequence ID" value="WGD42891.1"/>
    <property type="molecule type" value="Genomic_DNA"/>
</dbReference>
<reference evidence="2 3" key="1">
    <citation type="submission" date="2023-03" db="EMBL/GenBank/DDBJ databases">
        <authorList>
            <person name="Mo P."/>
        </authorList>
    </citation>
    <scope>NUCLEOTIDE SEQUENCE [LARGE SCALE GENOMIC DNA]</scope>
    <source>
        <strain evidence="2 3">HUAS 5</strain>
    </source>
</reference>
<sequence>MLRLLVCLRNGLVCAAEEGRDEPPPESAPRGGGRTLSERLRELNHWSSHRDGLR</sequence>
<evidence type="ECO:0000313" key="2">
    <source>
        <dbReference type="EMBL" id="WGD42891.1"/>
    </source>
</evidence>
<dbReference type="Proteomes" id="UP001216440">
    <property type="component" value="Chromosome"/>
</dbReference>
<keyword evidence="3" id="KW-1185">Reference proteome</keyword>
<feature type="region of interest" description="Disordered" evidence="1">
    <location>
        <begin position="16"/>
        <end position="54"/>
    </location>
</feature>
<evidence type="ECO:0008006" key="4">
    <source>
        <dbReference type="Google" id="ProtNLM"/>
    </source>
</evidence>
<accession>A0ABY8K7P0</accession>
<proteinExistence type="predicted"/>
<protein>
    <recommendedName>
        <fullName evidence="4">Integrase</fullName>
    </recommendedName>
</protein>
<organism evidence="2 3">
    <name type="scientific">Streptomyces cathayae</name>
    <dbReference type="NCBI Taxonomy" id="3031124"/>
    <lineage>
        <taxon>Bacteria</taxon>
        <taxon>Bacillati</taxon>
        <taxon>Actinomycetota</taxon>
        <taxon>Actinomycetes</taxon>
        <taxon>Kitasatosporales</taxon>
        <taxon>Streptomycetaceae</taxon>
        <taxon>Streptomyces</taxon>
    </lineage>
</organism>
<feature type="compositionally biased region" description="Basic and acidic residues" evidence="1">
    <location>
        <begin position="36"/>
        <end position="54"/>
    </location>
</feature>
<evidence type="ECO:0000313" key="3">
    <source>
        <dbReference type="Proteomes" id="UP001216440"/>
    </source>
</evidence>
<evidence type="ECO:0000256" key="1">
    <source>
        <dbReference type="SAM" id="MobiDB-lite"/>
    </source>
</evidence>